<evidence type="ECO:0000313" key="1">
    <source>
        <dbReference type="EMBL" id="UNP64475.1"/>
    </source>
</evidence>
<dbReference type="Pfam" id="PF11108">
    <property type="entry name" value="Phage_glycop_gL"/>
    <property type="match status" value="1"/>
</dbReference>
<dbReference type="Proteomes" id="UP001142430">
    <property type="component" value="Segment"/>
</dbReference>
<dbReference type="GO" id="GO:0019064">
    <property type="term" value="P:fusion of virus membrane with host plasma membrane"/>
    <property type="evidence" value="ECO:0007669"/>
    <property type="project" value="InterPro"/>
</dbReference>
<name>A0A9Q8QXV8_9GAMA</name>
<sequence>MKAFTFPLLCILVVLNVSYSQIAHPQPCCDVVDLQSKNNLVSIFKIDKIYVPHLQTCSRIFVVQTTSKKKKQ</sequence>
<dbReference type="EMBL" id="OK337614">
    <property type="protein sequence ID" value="UNP64475.1"/>
    <property type="molecule type" value="Genomic_DNA"/>
</dbReference>
<evidence type="ECO:0000313" key="2">
    <source>
        <dbReference type="Proteomes" id="UP001142430"/>
    </source>
</evidence>
<protein>
    <submittedName>
        <fullName evidence="1">Glycoprotein L</fullName>
    </submittedName>
</protein>
<dbReference type="InterPro" id="IPR020175">
    <property type="entry name" value="Herpes_gL_rhadinovirus"/>
</dbReference>
<reference evidence="1" key="1">
    <citation type="submission" date="2021-09" db="EMBL/GenBank/DDBJ databases">
        <title>The complete genome of the Saguinine gammaherpesvirus 1 (SgGHV-1).</title>
        <authorList>
            <person name="Marti-Carreras J."/>
            <person name="Maes P."/>
        </authorList>
    </citation>
    <scope>NUCLEOTIDE SEQUENCE</scope>
    <source>
        <strain evidence="1">S338D</strain>
    </source>
</reference>
<accession>A0A9Q8QXV8</accession>
<proteinExistence type="predicted"/>
<dbReference type="InterPro" id="IPR038313">
    <property type="entry name" value="Herpes_gL_rhadinovirus_sf"/>
</dbReference>
<organism evidence="1 2">
    <name type="scientific">Saguinine gammaherpesvirus 1</name>
    <dbReference type="NCBI Taxonomy" id="2169901"/>
    <lineage>
        <taxon>Viruses</taxon>
        <taxon>Duplodnaviria</taxon>
        <taxon>Heunggongvirae</taxon>
        <taxon>Peploviricota</taxon>
        <taxon>Herviviricetes</taxon>
        <taxon>Herpesvirales</taxon>
        <taxon>Orthoherpesviridae</taxon>
        <taxon>Gammaherpesvirinae</taxon>
    </lineage>
</organism>
<dbReference type="Gene3D" id="3.10.390.20">
    <property type="entry name" value="Viral glycoprotein L"/>
    <property type="match status" value="1"/>
</dbReference>